<dbReference type="InterPro" id="IPR001347">
    <property type="entry name" value="SIS_dom"/>
</dbReference>
<sequence>MAEPVQDPTALLHRIAGKLPYLPRALRAIGEHILNDPGAVQTMSITQVAMACDVAESSVSRFVREVGLDSYQSLRLALAEASFVTRAQDRKGVAEPESGVYDGIARDDPIEAIVGKIERSSQRAIRQTAQRQNVTAVESAVSLIEAANTIVFCCMGSSSIAAEEGVMRFTRAGKKCMLFRDQSVQVMLASVLRADDLLIGISHSGQSAPIIQSLRLAREHGARTIGITSAEGAPITDHCDVSLYTSNVPTGGAHYGEAVTAKWGQLLVIDVLYAAYAARHFDETLTHLEETYQVAIRQSRVDAPPS</sequence>
<keyword evidence="7" id="KW-1185">Reference proteome</keyword>
<organism evidence="6 7">
    <name type="scientific">Nonomuraea muscovyensis</name>
    <dbReference type="NCBI Taxonomy" id="1124761"/>
    <lineage>
        <taxon>Bacteria</taxon>
        <taxon>Bacillati</taxon>
        <taxon>Actinomycetota</taxon>
        <taxon>Actinomycetes</taxon>
        <taxon>Streptosporangiales</taxon>
        <taxon>Streptosporangiaceae</taxon>
        <taxon>Nonomuraea</taxon>
    </lineage>
</organism>
<dbReference type="Pfam" id="PF01380">
    <property type="entry name" value="SIS"/>
    <property type="match status" value="1"/>
</dbReference>
<keyword evidence="2 6" id="KW-0238">DNA-binding</keyword>
<comment type="caution">
    <text evidence="6">The sequence shown here is derived from an EMBL/GenBank/DDBJ whole genome shotgun (WGS) entry which is preliminary data.</text>
</comment>
<dbReference type="GO" id="GO:0003700">
    <property type="term" value="F:DNA-binding transcription factor activity"/>
    <property type="evidence" value="ECO:0007669"/>
    <property type="project" value="InterPro"/>
</dbReference>
<evidence type="ECO:0000259" key="5">
    <source>
        <dbReference type="PROSITE" id="PS51464"/>
    </source>
</evidence>
<dbReference type="GO" id="GO:0003677">
    <property type="term" value="F:DNA binding"/>
    <property type="evidence" value="ECO:0007669"/>
    <property type="project" value="UniProtKB-KW"/>
</dbReference>
<dbReference type="InterPro" id="IPR047640">
    <property type="entry name" value="RpiR-like"/>
</dbReference>
<feature type="domain" description="SIS" evidence="5">
    <location>
        <begin position="140"/>
        <end position="282"/>
    </location>
</feature>
<dbReference type="PROSITE" id="PS51464">
    <property type="entry name" value="SIS"/>
    <property type="match status" value="1"/>
</dbReference>
<proteinExistence type="predicted"/>
<dbReference type="Pfam" id="PF01418">
    <property type="entry name" value="HTH_6"/>
    <property type="match status" value="1"/>
</dbReference>
<dbReference type="EMBL" id="JACHJB010000001">
    <property type="protein sequence ID" value="MBB6343828.1"/>
    <property type="molecule type" value="Genomic_DNA"/>
</dbReference>
<dbReference type="SUPFAM" id="SSF46689">
    <property type="entry name" value="Homeodomain-like"/>
    <property type="match status" value="1"/>
</dbReference>
<evidence type="ECO:0000259" key="4">
    <source>
        <dbReference type="PROSITE" id="PS51071"/>
    </source>
</evidence>
<dbReference type="InterPro" id="IPR035472">
    <property type="entry name" value="RpiR-like_SIS"/>
</dbReference>
<protein>
    <submittedName>
        <fullName evidence="6">DNA-binding MurR/RpiR family transcriptional regulator</fullName>
    </submittedName>
</protein>
<dbReference type="InterPro" id="IPR009057">
    <property type="entry name" value="Homeodomain-like_sf"/>
</dbReference>
<dbReference type="GO" id="GO:1901135">
    <property type="term" value="P:carbohydrate derivative metabolic process"/>
    <property type="evidence" value="ECO:0007669"/>
    <property type="project" value="InterPro"/>
</dbReference>
<evidence type="ECO:0000313" key="6">
    <source>
        <dbReference type="EMBL" id="MBB6343828.1"/>
    </source>
</evidence>
<dbReference type="PANTHER" id="PTHR30514">
    <property type="entry name" value="GLUCOKINASE"/>
    <property type="match status" value="1"/>
</dbReference>
<evidence type="ECO:0000256" key="1">
    <source>
        <dbReference type="ARBA" id="ARBA00023015"/>
    </source>
</evidence>
<dbReference type="CDD" id="cd05013">
    <property type="entry name" value="SIS_RpiR"/>
    <property type="match status" value="1"/>
</dbReference>
<gene>
    <name evidence="6" type="ORF">FHU36_000337</name>
</gene>
<evidence type="ECO:0000313" key="7">
    <source>
        <dbReference type="Proteomes" id="UP000583800"/>
    </source>
</evidence>
<dbReference type="Proteomes" id="UP000583800">
    <property type="component" value="Unassembled WGS sequence"/>
</dbReference>
<dbReference type="InterPro" id="IPR046348">
    <property type="entry name" value="SIS_dom_sf"/>
</dbReference>
<keyword evidence="3" id="KW-0804">Transcription</keyword>
<reference evidence="6 7" key="1">
    <citation type="submission" date="2020-08" db="EMBL/GenBank/DDBJ databases">
        <title>Sequencing the genomes of 1000 actinobacteria strains.</title>
        <authorList>
            <person name="Klenk H.-P."/>
        </authorList>
    </citation>
    <scope>NUCLEOTIDE SEQUENCE [LARGE SCALE GENOMIC DNA]</scope>
    <source>
        <strain evidence="6 7">DSM 45913</strain>
    </source>
</reference>
<dbReference type="InterPro" id="IPR000281">
    <property type="entry name" value="HTH_RpiR"/>
</dbReference>
<dbReference type="PANTHER" id="PTHR30514:SF1">
    <property type="entry name" value="HTH-TYPE TRANSCRIPTIONAL REGULATOR HEXR-RELATED"/>
    <property type="match status" value="1"/>
</dbReference>
<dbReference type="SUPFAM" id="SSF53697">
    <property type="entry name" value="SIS domain"/>
    <property type="match status" value="1"/>
</dbReference>
<dbReference type="PROSITE" id="PS51071">
    <property type="entry name" value="HTH_RPIR"/>
    <property type="match status" value="1"/>
</dbReference>
<name>A0A7X0BWD8_9ACTN</name>
<keyword evidence="1" id="KW-0805">Transcription regulation</keyword>
<dbReference type="InterPro" id="IPR036388">
    <property type="entry name" value="WH-like_DNA-bd_sf"/>
</dbReference>
<dbReference type="AlphaFoldDB" id="A0A7X0BWD8"/>
<feature type="domain" description="HTH rpiR-type" evidence="4">
    <location>
        <begin position="9"/>
        <end position="85"/>
    </location>
</feature>
<evidence type="ECO:0000256" key="3">
    <source>
        <dbReference type="ARBA" id="ARBA00023163"/>
    </source>
</evidence>
<accession>A0A7X0BWD8</accession>
<dbReference type="RefSeq" id="WP_185082041.1">
    <property type="nucleotide sequence ID" value="NZ_JACHJB010000001.1"/>
</dbReference>
<dbReference type="Gene3D" id="3.40.50.10490">
    <property type="entry name" value="Glucose-6-phosphate isomerase like protein, domain 1"/>
    <property type="match status" value="1"/>
</dbReference>
<dbReference type="Gene3D" id="1.10.10.10">
    <property type="entry name" value="Winged helix-like DNA-binding domain superfamily/Winged helix DNA-binding domain"/>
    <property type="match status" value="1"/>
</dbReference>
<evidence type="ECO:0000256" key="2">
    <source>
        <dbReference type="ARBA" id="ARBA00023125"/>
    </source>
</evidence>
<dbReference type="GO" id="GO:0097367">
    <property type="term" value="F:carbohydrate derivative binding"/>
    <property type="evidence" value="ECO:0007669"/>
    <property type="project" value="InterPro"/>
</dbReference>